<proteinExistence type="inferred from homology"/>
<dbReference type="Pfam" id="PF08327">
    <property type="entry name" value="AHSA1"/>
    <property type="match status" value="1"/>
</dbReference>
<evidence type="ECO:0000313" key="3">
    <source>
        <dbReference type="EMBL" id="MCJ7858160.1"/>
    </source>
</evidence>
<organism evidence="3 4">
    <name type="scientific">Corynebacterium kalidii</name>
    <dbReference type="NCBI Taxonomy" id="2931982"/>
    <lineage>
        <taxon>Bacteria</taxon>
        <taxon>Bacillati</taxon>
        <taxon>Actinomycetota</taxon>
        <taxon>Actinomycetes</taxon>
        <taxon>Mycobacteriales</taxon>
        <taxon>Corynebacteriaceae</taxon>
        <taxon>Corynebacterium</taxon>
    </lineage>
</organism>
<dbReference type="AlphaFoldDB" id="A0A9X1WIR5"/>
<dbReference type="InterPro" id="IPR023393">
    <property type="entry name" value="START-like_dom_sf"/>
</dbReference>
<evidence type="ECO:0000313" key="4">
    <source>
        <dbReference type="Proteomes" id="UP001139207"/>
    </source>
</evidence>
<reference evidence="3" key="1">
    <citation type="submission" date="2022-04" db="EMBL/GenBank/DDBJ databases">
        <title>Corynebacterium kalidii LD5P10.</title>
        <authorList>
            <person name="Sun J.Q."/>
        </authorList>
    </citation>
    <scope>NUCLEOTIDE SEQUENCE</scope>
    <source>
        <strain evidence="3">LD5P10</strain>
    </source>
</reference>
<comment type="caution">
    <text evidence="3">The sequence shown here is derived from an EMBL/GenBank/DDBJ whole genome shotgun (WGS) entry which is preliminary data.</text>
</comment>
<evidence type="ECO:0000259" key="2">
    <source>
        <dbReference type="Pfam" id="PF08327"/>
    </source>
</evidence>
<dbReference type="Gene3D" id="3.30.530.20">
    <property type="match status" value="1"/>
</dbReference>
<accession>A0A9X1WIR5</accession>
<name>A0A9X1WIR5_9CORY</name>
<comment type="similarity">
    <text evidence="1">Belongs to the AHA1 family.</text>
</comment>
<dbReference type="SUPFAM" id="SSF55961">
    <property type="entry name" value="Bet v1-like"/>
    <property type="match status" value="1"/>
</dbReference>
<sequence>MGDISFTYVSFIFGVGPERVFEALTTPSDIEVYMLGTGPSSSWGTGDTVLWKSDAAGEFEDLGQKVTGVVPGEYVEYTWHPIQPMHRPLFSSDEDFEAALSERTTVRWSMEPFEDDGMAGTVLRLRHSGFDSPDSVMLQGVGDGWAFFVSSLKSYLERQA</sequence>
<protein>
    <submittedName>
        <fullName evidence="3">SRPBCC domain-containing protein</fullName>
    </submittedName>
</protein>
<feature type="domain" description="Activator of Hsp90 ATPase homologue 1/2-like C-terminal" evidence="2">
    <location>
        <begin position="17"/>
        <end position="157"/>
    </location>
</feature>
<dbReference type="EMBL" id="JALIEA010000011">
    <property type="protein sequence ID" value="MCJ7858160.1"/>
    <property type="molecule type" value="Genomic_DNA"/>
</dbReference>
<dbReference type="InterPro" id="IPR013538">
    <property type="entry name" value="ASHA1/2-like_C"/>
</dbReference>
<dbReference type="RefSeq" id="WP_244803861.1">
    <property type="nucleotide sequence ID" value="NZ_JALIEA010000011.1"/>
</dbReference>
<dbReference type="Proteomes" id="UP001139207">
    <property type="component" value="Unassembled WGS sequence"/>
</dbReference>
<evidence type="ECO:0000256" key="1">
    <source>
        <dbReference type="ARBA" id="ARBA00006817"/>
    </source>
</evidence>
<gene>
    <name evidence="3" type="ORF">MUN33_05430</name>
</gene>
<keyword evidence="4" id="KW-1185">Reference proteome</keyword>